<reference evidence="10 11" key="1">
    <citation type="submission" date="2024-03" db="EMBL/GenBank/DDBJ databases">
        <title>Community enrichment and isolation of bacterial strains for fucoidan degradation.</title>
        <authorList>
            <person name="Sichert A."/>
        </authorList>
    </citation>
    <scope>NUCLEOTIDE SEQUENCE [LARGE SCALE GENOMIC DNA]</scope>
    <source>
        <strain evidence="10 11">AS76</strain>
    </source>
</reference>
<keyword evidence="10" id="KW-0547">Nucleotide-binding</keyword>
<feature type="domain" description="Histidine kinase" evidence="8">
    <location>
        <begin position="300"/>
        <end position="519"/>
    </location>
</feature>
<dbReference type="InterPro" id="IPR036097">
    <property type="entry name" value="HisK_dim/P_sf"/>
</dbReference>
<evidence type="ECO:0000256" key="4">
    <source>
        <dbReference type="ARBA" id="ARBA00022553"/>
    </source>
</evidence>
<evidence type="ECO:0000259" key="8">
    <source>
        <dbReference type="PROSITE" id="PS50109"/>
    </source>
</evidence>
<dbReference type="InterPro" id="IPR003594">
    <property type="entry name" value="HATPase_dom"/>
</dbReference>
<dbReference type="Proteomes" id="UP001449225">
    <property type="component" value="Unassembled WGS sequence"/>
</dbReference>
<dbReference type="SMART" id="SM00388">
    <property type="entry name" value="HisKA"/>
    <property type="match status" value="1"/>
</dbReference>
<comment type="caution">
    <text evidence="10">The sequence shown here is derived from an EMBL/GenBank/DDBJ whole genome shotgun (WGS) entry which is preliminary data.</text>
</comment>
<dbReference type="Gene3D" id="6.10.340.10">
    <property type="match status" value="1"/>
</dbReference>
<dbReference type="PRINTS" id="PR00344">
    <property type="entry name" value="BCTRLSENSOR"/>
</dbReference>
<dbReference type="InterPro" id="IPR003661">
    <property type="entry name" value="HisK_dim/P_dom"/>
</dbReference>
<dbReference type="Gene3D" id="1.10.287.130">
    <property type="match status" value="1"/>
</dbReference>
<dbReference type="InterPro" id="IPR036890">
    <property type="entry name" value="HATPase_C_sf"/>
</dbReference>
<dbReference type="SMART" id="SM00304">
    <property type="entry name" value="HAMP"/>
    <property type="match status" value="1"/>
</dbReference>
<keyword evidence="6" id="KW-0418">Kinase</keyword>
<dbReference type="EMBL" id="JBBMRA010000013">
    <property type="protein sequence ID" value="MEM5537351.1"/>
    <property type="molecule type" value="Genomic_DNA"/>
</dbReference>
<evidence type="ECO:0000256" key="5">
    <source>
        <dbReference type="ARBA" id="ARBA00022679"/>
    </source>
</evidence>
<dbReference type="PROSITE" id="PS50109">
    <property type="entry name" value="HIS_KIN"/>
    <property type="match status" value="1"/>
</dbReference>
<dbReference type="SUPFAM" id="SSF55874">
    <property type="entry name" value="ATPase domain of HSP90 chaperone/DNA topoisomerase II/histidine kinase"/>
    <property type="match status" value="1"/>
</dbReference>
<evidence type="ECO:0000256" key="6">
    <source>
        <dbReference type="ARBA" id="ARBA00022777"/>
    </source>
</evidence>
<feature type="transmembrane region" description="Helical" evidence="7">
    <location>
        <begin position="184"/>
        <end position="203"/>
    </location>
</feature>
<keyword evidence="7" id="KW-0812">Transmembrane</keyword>
<keyword evidence="7" id="KW-1133">Transmembrane helix</keyword>
<dbReference type="Pfam" id="PF00512">
    <property type="entry name" value="HisKA"/>
    <property type="match status" value="1"/>
</dbReference>
<dbReference type="SUPFAM" id="SSF158472">
    <property type="entry name" value="HAMP domain-like"/>
    <property type="match status" value="1"/>
</dbReference>
<evidence type="ECO:0000256" key="1">
    <source>
        <dbReference type="ARBA" id="ARBA00000085"/>
    </source>
</evidence>
<evidence type="ECO:0000256" key="7">
    <source>
        <dbReference type="SAM" id="Phobius"/>
    </source>
</evidence>
<dbReference type="GO" id="GO:0005524">
    <property type="term" value="F:ATP binding"/>
    <property type="evidence" value="ECO:0007669"/>
    <property type="project" value="UniProtKB-KW"/>
</dbReference>
<dbReference type="Pfam" id="PF00672">
    <property type="entry name" value="HAMP"/>
    <property type="match status" value="1"/>
</dbReference>
<dbReference type="InterPro" id="IPR004358">
    <property type="entry name" value="Sig_transdc_His_kin-like_C"/>
</dbReference>
<dbReference type="Pfam" id="PF09984">
    <property type="entry name" value="sCache_4"/>
    <property type="match status" value="1"/>
</dbReference>
<feature type="domain" description="HAMP" evidence="9">
    <location>
        <begin position="208"/>
        <end position="260"/>
    </location>
</feature>
<proteinExistence type="predicted"/>
<dbReference type="CDD" id="cd16922">
    <property type="entry name" value="HATPase_EvgS-ArcB-TorS-like"/>
    <property type="match status" value="1"/>
</dbReference>
<dbReference type="InterPro" id="IPR019247">
    <property type="entry name" value="Histidine_kinase_BarA_N"/>
</dbReference>
<evidence type="ECO:0000256" key="2">
    <source>
        <dbReference type="ARBA" id="ARBA00004370"/>
    </source>
</evidence>
<organism evidence="10 11">
    <name type="scientific">Neptuniibacter pectenicola</name>
    <dbReference type="NCBI Taxonomy" id="1806669"/>
    <lineage>
        <taxon>Bacteria</taxon>
        <taxon>Pseudomonadati</taxon>
        <taxon>Pseudomonadota</taxon>
        <taxon>Gammaproteobacteria</taxon>
        <taxon>Oceanospirillales</taxon>
        <taxon>Oceanospirillaceae</taxon>
        <taxon>Neptuniibacter</taxon>
    </lineage>
</organism>
<evidence type="ECO:0000256" key="3">
    <source>
        <dbReference type="ARBA" id="ARBA00012438"/>
    </source>
</evidence>
<keyword evidence="10" id="KW-0067">ATP-binding</keyword>
<dbReference type="SUPFAM" id="SSF47384">
    <property type="entry name" value="Homodimeric domain of signal transducing histidine kinase"/>
    <property type="match status" value="1"/>
</dbReference>
<accession>A0ABU9TUG5</accession>
<evidence type="ECO:0000313" key="10">
    <source>
        <dbReference type="EMBL" id="MEM5537351.1"/>
    </source>
</evidence>
<dbReference type="PANTHER" id="PTHR43047">
    <property type="entry name" value="TWO-COMPONENT HISTIDINE PROTEIN KINASE"/>
    <property type="match status" value="1"/>
</dbReference>
<dbReference type="EC" id="2.7.13.3" evidence="3"/>
<dbReference type="InterPro" id="IPR005467">
    <property type="entry name" value="His_kinase_dom"/>
</dbReference>
<keyword evidence="7" id="KW-0472">Membrane</keyword>
<comment type="catalytic activity">
    <reaction evidence="1">
        <text>ATP + protein L-histidine = ADP + protein N-phospho-L-histidine.</text>
        <dbReference type="EC" id="2.7.13.3"/>
    </reaction>
</comment>
<sequence>MIFLGRHKHKSIWQQLLLFLIVSICLLSITSSVTAVWVSYNQSRQILQQNSLRIADNLAHLSVLSLITASRENAQEALSQVLGFNDVTGVAIFSDKDGLLLKQGNIHWMDSELELWFPIATATTVKDTGQTWLIAAPVYLTNSDTLTTDNGAQEFSLDNNTESLLGYVIINVSKGSLVKLINNLIAYNLIVTLIVSILLIWLLNRGLRHLTRPLSKLSETMNKAQTSGDHLVAEIAGPREVRQMANSFNAMMSSLERQEDKLIELNSGLESEVEVRTRELVAARDTALVAMRTQSEFLANISHELRTPLQAVTSYIELVIEELEIHPDFDAQVEDLNSALHSSQRLLSLINAILDLAKCEAGKMDLIVKQCSLTDLIKETENTIRPLAAKNNNRFITDLPPDDIYLNVDKEKVQQILLNLLSNACKFTEAGEIVLRCYFNESKIYWEVSDTGIGIPKEQISQVFNKFKQIDGSVKRKYGGTGLGLAIAKHYAEMMGGSIEASSELNKGSTFTFWLTIPKKREY</sequence>
<gene>
    <name evidence="10" type="ORF">WNY58_13220</name>
</gene>
<dbReference type="CDD" id="cd00082">
    <property type="entry name" value="HisKA"/>
    <property type="match status" value="1"/>
</dbReference>
<dbReference type="InterPro" id="IPR003660">
    <property type="entry name" value="HAMP_dom"/>
</dbReference>
<keyword evidence="4" id="KW-0597">Phosphoprotein</keyword>
<dbReference type="SMART" id="SM00387">
    <property type="entry name" value="HATPase_c"/>
    <property type="match status" value="1"/>
</dbReference>
<comment type="subcellular location">
    <subcellularLocation>
        <location evidence="2">Membrane</location>
    </subcellularLocation>
</comment>
<dbReference type="RefSeq" id="WP_339891328.1">
    <property type="nucleotide sequence ID" value="NZ_CAXBCE010000020.1"/>
</dbReference>
<protein>
    <recommendedName>
        <fullName evidence="3">histidine kinase</fullName>
        <ecNumber evidence="3">2.7.13.3</ecNumber>
    </recommendedName>
</protein>
<dbReference type="Gene3D" id="3.30.565.10">
    <property type="entry name" value="Histidine kinase-like ATPase, C-terminal domain"/>
    <property type="match status" value="1"/>
</dbReference>
<evidence type="ECO:0000313" key="11">
    <source>
        <dbReference type="Proteomes" id="UP001449225"/>
    </source>
</evidence>
<dbReference type="Pfam" id="PF02518">
    <property type="entry name" value="HATPase_c"/>
    <property type="match status" value="1"/>
</dbReference>
<dbReference type="PROSITE" id="PS50885">
    <property type="entry name" value="HAMP"/>
    <property type="match status" value="1"/>
</dbReference>
<keyword evidence="5" id="KW-0808">Transferase</keyword>
<name>A0ABU9TUG5_9GAMM</name>
<dbReference type="CDD" id="cd06225">
    <property type="entry name" value="HAMP"/>
    <property type="match status" value="1"/>
</dbReference>
<evidence type="ECO:0000259" key="9">
    <source>
        <dbReference type="PROSITE" id="PS50885"/>
    </source>
</evidence>
<keyword evidence="11" id="KW-1185">Reference proteome</keyword>